<keyword evidence="1" id="KW-0805">Transcription regulation</keyword>
<dbReference type="PROSITE" id="PS50987">
    <property type="entry name" value="HTH_ARSR_2"/>
    <property type="match status" value="1"/>
</dbReference>
<dbReference type="AlphaFoldDB" id="A0ABD6GKV0"/>
<dbReference type="Proteomes" id="UP000179454">
    <property type="component" value="Unassembled WGS sequence"/>
</dbReference>
<evidence type="ECO:0000256" key="1">
    <source>
        <dbReference type="ARBA" id="ARBA00023015"/>
    </source>
</evidence>
<dbReference type="InterPro" id="IPR011991">
    <property type="entry name" value="ArsR-like_HTH"/>
</dbReference>
<dbReference type="PANTHER" id="PTHR43132">
    <property type="entry name" value="ARSENICAL RESISTANCE OPERON REPRESSOR ARSR-RELATED"/>
    <property type="match status" value="1"/>
</dbReference>
<comment type="caution">
    <text evidence="6">The sequence shown here is derived from an EMBL/GenBank/DDBJ whole genome shotgun (WGS) entry which is preliminary data.</text>
</comment>
<dbReference type="InterPro" id="IPR036390">
    <property type="entry name" value="WH_DNA-bd_sf"/>
</dbReference>
<evidence type="ECO:0000313" key="8">
    <source>
        <dbReference type="Proteomes" id="UP000179536"/>
    </source>
</evidence>
<keyword evidence="3" id="KW-0804">Transcription</keyword>
<reference evidence="7 8" key="1">
    <citation type="submission" date="2019-11" db="EMBL/GenBank/DDBJ databases">
        <title>Whole-genome sequencing of Allorhizobium vitis.</title>
        <authorList>
            <person name="Gan H.M."/>
            <person name="Savka M.A."/>
        </authorList>
    </citation>
    <scope>NUCLEOTIDE SEQUENCE [LARGE SCALE GENOMIC DNA]</scope>
    <source>
        <strain evidence="6 8">RF2/1</strain>
        <strain evidence="5 7">T1/7</strain>
    </source>
</reference>
<keyword evidence="2" id="KW-0238">DNA-binding</keyword>
<accession>A0ABD6GKV0</accession>
<dbReference type="GO" id="GO:0003677">
    <property type="term" value="F:DNA binding"/>
    <property type="evidence" value="ECO:0007669"/>
    <property type="project" value="UniProtKB-KW"/>
</dbReference>
<feature type="domain" description="HTH arsR-type" evidence="4">
    <location>
        <begin position="1"/>
        <end position="95"/>
    </location>
</feature>
<evidence type="ECO:0000256" key="2">
    <source>
        <dbReference type="ARBA" id="ARBA00023125"/>
    </source>
</evidence>
<evidence type="ECO:0000313" key="5">
    <source>
        <dbReference type="EMBL" id="MUO40664.1"/>
    </source>
</evidence>
<dbReference type="Proteomes" id="UP000179536">
    <property type="component" value="Unassembled WGS sequence"/>
</dbReference>
<dbReference type="GO" id="GO:0006355">
    <property type="term" value="P:regulation of DNA-templated transcription"/>
    <property type="evidence" value="ECO:0007669"/>
    <property type="project" value="UniProtKB-ARBA"/>
</dbReference>
<evidence type="ECO:0000313" key="6">
    <source>
        <dbReference type="EMBL" id="MUP08281.1"/>
    </source>
</evidence>
<evidence type="ECO:0000256" key="3">
    <source>
        <dbReference type="ARBA" id="ARBA00023163"/>
    </source>
</evidence>
<keyword evidence="7" id="KW-1185">Reference proteome</keyword>
<gene>
    <name evidence="6" type="ORF">BBK91_000135</name>
    <name evidence="5" type="ORF">BBL17_002445</name>
</gene>
<protein>
    <submittedName>
        <fullName evidence="6">Metalloregulator ArsR/SmtB family transcription factor</fullName>
    </submittedName>
</protein>
<organism evidence="6 8">
    <name type="scientific">Agrobacterium vitis</name>
    <name type="common">Rhizobium vitis</name>
    <dbReference type="NCBI Taxonomy" id="373"/>
    <lineage>
        <taxon>Bacteria</taxon>
        <taxon>Pseudomonadati</taxon>
        <taxon>Pseudomonadota</taxon>
        <taxon>Alphaproteobacteria</taxon>
        <taxon>Hyphomicrobiales</taxon>
        <taxon>Rhizobiaceae</taxon>
        <taxon>Rhizobium/Agrobacterium group</taxon>
        <taxon>Agrobacterium</taxon>
    </lineage>
</organism>
<evidence type="ECO:0000313" key="7">
    <source>
        <dbReference type="Proteomes" id="UP000179454"/>
    </source>
</evidence>
<dbReference type="InterPro" id="IPR001845">
    <property type="entry name" value="HTH_ArsR_DNA-bd_dom"/>
</dbReference>
<dbReference type="EMBL" id="MBFA02000001">
    <property type="protein sequence ID" value="MUP08281.1"/>
    <property type="molecule type" value="Genomic_DNA"/>
</dbReference>
<dbReference type="SUPFAM" id="SSF46785">
    <property type="entry name" value="Winged helix' DNA-binding domain"/>
    <property type="match status" value="1"/>
</dbReference>
<dbReference type="CDD" id="cd00090">
    <property type="entry name" value="HTH_ARSR"/>
    <property type="match status" value="1"/>
</dbReference>
<dbReference type="PRINTS" id="PR00778">
    <property type="entry name" value="HTHARSR"/>
</dbReference>
<dbReference type="SMART" id="SM00418">
    <property type="entry name" value="HTH_ARSR"/>
    <property type="match status" value="1"/>
</dbReference>
<dbReference type="RefSeq" id="WP_012654314.1">
    <property type="nucleotide sequence ID" value="NZ_CP056043.1"/>
</dbReference>
<proteinExistence type="predicted"/>
<dbReference type="Pfam" id="PF12840">
    <property type="entry name" value="HTH_20"/>
    <property type="match status" value="1"/>
</dbReference>
<dbReference type="InterPro" id="IPR036388">
    <property type="entry name" value="WH-like_DNA-bd_sf"/>
</dbReference>
<dbReference type="InterPro" id="IPR051011">
    <property type="entry name" value="Metal_resp_trans_reg"/>
</dbReference>
<dbReference type="EMBL" id="MBFE02000001">
    <property type="protein sequence ID" value="MUO40664.1"/>
    <property type="molecule type" value="Genomic_DNA"/>
</dbReference>
<sequence length="123" mass="12967">MDQKQALSAFAALSQETRLLIVRMLVVAGPDGMAAGALADKIDVSPSNISFHLKELEHSGLIAAQRQSRSIIYTANYAALGGLVRFLMEDCCSGHPDICVPVAELAVCCAPGSKPPVATSLER</sequence>
<evidence type="ECO:0000259" key="4">
    <source>
        <dbReference type="PROSITE" id="PS50987"/>
    </source>
</evidence>
<dbReference type="Gene3D" id="1.10.10.10">
    <property type="entry name" value="Winged helix-like DNA-binding domain superfamily/Winged helix DNA-binding domain"/>
    <property type="match status" value="1"/>
</dbReference>
<dbReference type="NCBIfam" id="NF033788">
    <property type="entry name" value="HTH_metalloreg"/>
    <property type="match status" value="1"/>
</dbReference>
<dbReference type="PANTHER" id="PTHR43132:SF2">
    <property type="entry name" value="ARSENICAL RESISTANCE OPERON REPRESSOR ARSR-RELATED"/>
    <property type="match status" value="1"/>
</dbReference>
<name>A0ABD6GKV0_AGRVI</name>